<gene>
    <name evidence="4" type="ORF">UU48_C0039G0007</name>
</gene>
<dbReference type="GO" id="GO:0008168">
    <property type="term" value="F:methyltransferase activity"/>
    <property type="evidence" value="ECO:0007669"/>
    <property type="project" value="UniProtKB-KW"/>
</dbReference>
<dbReference type="Pfam" id="PF06253">
    <property type="entry name" value="MTTB"/>
    <property type="match status" value="1"/>
</dbReference>
<dbReference type="InterPro" id="IPR038601">
    <property type="entry name" value="MttB-like_sf"/>
</dbReference>
<keyword evidence="3 4" id="KW-0808">Transferase</keyword>
<comment type="caution">
    <text evidence="4">The sequence shown here is derived from an EMBL/GenBank/DDBJ whole genome shotgun (WGS) entry which is preliminary data.</text>
</comment>
<dbReference type="GO" id="GO:0015948">
    <property type="term" value="P:methanogenesis"/>
    <property type="evidence" value="ECO:0007669"/>
    <property type="project" value="InterPro"/>
</dbReference>
<protein>
    <submittedName>
        <fullName evidence="4">Trimethylamine:corrinoid methyltransferase</fullName>
    </submittedName>
</protein>
<keyword evidence="2 4" id="KW-0489">Methyltransferase</keyword>
<name>A0A0G0V4S6_9BACT</name>
<dbReference type="GO" id="GO:0032259">
    <property type="term" value="P:methylation"/>
    <property type="evidence" value="ECO:0007669"/>
    <property type="project" value="UniProtKB-KW"/>
</dbReference>
<evidence type="ECO:0000256" key="3">
    <source>
        <dbReference type="ARBA" id="ARBA00022679"/>
    </source>
</evidence>
<comment type="similarity">
    <text evidence="1">Belongs to the trimethylamine methyltransferase family.</text>
</comment>
<accession>A0A0G0V4S6</accession>
<dbReference type="Proteomes" id="UP000034746">
    <property type="component" value="Unassembled WGS sequence"/>
</dbReference>
<evidence type="ECO:0000313" key="5">
    <source>
        <dbReference type="Proteomes" id="UP000034746"/>
    </source>
</evidence>
<sequence length="478" mass="52965">MSGLSLKTLSQSEIEYLHKKTMDIFENVGFKVTHDETLNRLKKAGTNVSESDGIVKIPQKLFDELLACAPAVAIETGLNGKQMTVGDNHRYFQSLILDPFINDYEQGKRLPILEDVCRHTIIGESLGRINAMMRMQFPVSDIPEPDSYYKTMEVFLCHHTKHVMIYPTSEQNCRDWFDVYEVIADAAGLNVKTTPLVSVAMAVITPLQLHGMNVEIMKMAMERCYPIIPTICPMAGTTSPFSVAGTALLANVESLIPVLIAQLYKPGHPVFYSIAPSVTDFRTGHDLYYKAEKMLWKTIACQMGKFYNLPISGETGGSLTHLPDMQNGAESFAYMLTSIVNGQNILGGVGSMGNANGMSQEQIIMQCGLIDMAEYLARGVDMSDYKLAVDSITQVGTGGNYMTDTLTMDLLRGDEFFTTEHFDLTGGYSDPSLGIYELAHQKALDLVANYKSTVPDKIQNVIRKFFASKYSDKTLAAY</sequence>
<dbReference type="Gene3D" id="3.20.20.480">
    <property type="entry name" value="Trimethylamine methyltransferase-like"/>
    <property type="match status" value="1"/>
</dbReference>
<evidence type="ECO:0000256" key="1">
    <source>
        <dbReference type="ARBA" id="ARBA00007137"/>
    </source>
</evidence>
<evidence type="ECO:0000256" key="2">
    <source>
        <dbReference type="ARBA" id="ARBA00022603"/>
    </source>
</evidence>
<dbReference type="AlphaFoldDB" id="A0A0G0V4S6"/>
<reference evidence="4 5" key="1">
    <citation type="journal article" date="2015" name="Nature">
        <title>rRNA introns, odd ribosomes, and small enigmatic genomes across a large radiation of phyla.</title>
        <authorList>
            <person name="Brown C.T."/>
            <person name="Hug L.A."/>
            <person name="Thomas B.C."/>
            <person name="Sharon I."/>
            <person name="Castelle C.J."/>
            <person name="Singh A."/>
            <person name="Wilkins M.J."/>
            <person name="Williams K.H."/>
            <person name="Banfield J.F."/>
        </authorList>
    </citation>
    <scope>NUCLEOTIDE SEQUENCE [LARGE SCALE GENOMIC DNA]</scope>
</reference>
<evidence type="ECO:0000313" key="4">
    <source>
        <dbReference type="EMBL" id="KKR95964.1"/>
    </source>
</evidence>
<dbReference type="EMBL" id="LCAU01000039">
    <property type="protein sequence ID" value="KKR95964.1"/>
    <property type="molecule type" value="Genomic_DNA"/>
</dbReference>
<proteinExistence type="inferred from homology"/>
<dbReference type="InterPro" id="IPR010426">
    <property type="entry name" value="MTTB_MeTrfase"/>
</dbReference>
<organism evidence="4 5">
    <name type="scientific">Candidatus Uhrbacteria bacterium GW2011_GWF2_41_16</name>
    <dbReference type="NCBI Taxonomy" id="1618997"/>
    <lineage>
        <taxon>Bacteria</taxon>
        <taxon>Candidatus Uhriibacteriota</taxon>
    </lineage>
</organism>